<dbReference type="SUPFAM" id="SSF54001">
    <property type="entry name" value="Cysteine proteinases"/>
    <property type="match status" value="1"/>
</dbReference>
<evidence type="ECO:0000259" key="1">
    <source>
        <dbReference type="Pfam" id="PF01841"/>
    </source>
</evidence>
<keyword evidence="4" id="KW-1185">Reference proteome</keyword>
<dbReference type="Gene3D" id="3.10.620.30">
    <property type="match status" value="1"/>
</dbReference>
<gene>
    <name evidence="3" type="ORF">PQQ68_26890</name>
</gene>
<comment type="caution">
    <text evidence="3">The sequence shown here is derived from an EMBL/GenBank/DDBJ whole genome shotgun (WGS) entry which is preliminary data.</text>
</comment>
<feature type="domain" description="Transglutaminase-like" evidence="1">
    <location>
        <begin position="284"/>
        <end position="357"/>
    </location>
</feature>
<reference evidence="3 4" key="1">
    <citation type="journal article" date="2024" name="Chem. Sci.">
        <title>Discovery of megapolipeptins by genome mining of a Burkholderiales bacteria collection.</title>
        <authorList>
            <person name="Paulo B.S."/>
            <person name="Recchia M.J.J."/>
            <person name="Lee S."/>
            <person name="Fergusson C.H."/>
            <person name="Romanowski S.B."/>
            <person name="Hernandez A."/>
            <person name="Krull N."/>
            <person name="Liu D.Y."/>
            <person name="Cavanagh H."/>
            <person name="Bos A."/>
            <person name="Gray C.A."/>
            <person name="Murphy B.T."/>
            <person name="Linington R.G."/>
            <person name="Eustaquio A.S."/>
        </authorList>
    </citation>
    <scope>NUCLEOTIDE SEQUENCE [LARGE SCALE GENOMIC DNA]</scope>
    <source>
        <strain evidence="3 4">RL17-335-BIF-A</strain>
    </source>
</reference>
<evidence type="ECO:0000313" key="3">
    <source>
        <dbReference type="EMBL" id="MFM0596661.1"/>
    </source>
</evidence>
<dbReference type="Gene3D" id="2.60.40.3140">
    <property type="match status" value="1"/>
</dbReference>
<accession>A0ABW9DCP9</accession>
<dbReference type="Pfam" id="PF12969">
    <property type="entry name" value="DUF3857"/>
    <property type="match status" value="1"/>
</dbReference>
<evidence type="ECO:0000259" key="2">
    <source>
        <dbReference type="Pfam" id="PF12969"/>
    </source>
</evidence>
<evidence type="ECO:0000313" key="4">
    <source>
        <dbReference type="Proteomes" id="UP001629367"/>
    </source>
</evidence>
<dbReference type="Pfam" id="PF01841">
    <property type="entry name" value="Transglut_core"/>
    <property type="match status" value="1"/>
</dbReference>
<proteinExistence type="predicted"/>
<dbReference type="RefSeq" id="WP_408216837.1">
    <property type="nucleotide sequence ID" value="NZ_JAQQBZ010000023.1"/>
</dbReference>
<organism evidence="3 4">
    <name type="scientific">Paraburkholderia dilworthii</name>
    <dbReference type="NCBI Taxonomy" id="948106"/>
    <lineage>
        <taxon>Bacteria</taxon>
        <taxon>Pseudomonadati</taxon>
        <taxon>Pseudomonadota</taxon>
        <taxon>Betaproteobacteria</taxon>
        <taxon>Burkholderiales</taxon>
        <taxon>Burkholderiaceae</taxon>
        <taxon>Paraburkholderia</taxon>
    </lineage>
</organism>
<dbReference type="InterPro" id="IPR024618">
    <property type="entry name" value="DUF3857"/>
</dbReference>
<name>A0ABW9DCP9_9BURK</name>
<sequence>MISPGPPPGSALINADFLSHRELLQNMPIKINRFLPGLFVAALCGQAQAGAFQSNITVLSDDIVYTVNADGTYTKDETETFRINTDQGVKQSSQIATKYSTSLQDLAIEEAYTITRDGKRIDVAPDHILEQQSRESSDAPMFDDDRVKTVVFPSAEIGSTLTLRERTTQRKAVFPGQFSLFEYFGDQQEIHSAVVTVRAAASLKLHIDATGLNGGQVASNDPGTQLWKWSLDNAPAHAPELGSVSVIDHSPHLVVTTFPNFEAVGTAYMQRAQPKAVVTPAVQKVADQITKNITDPKAQAEALYNWVSTHIRYVAIYLDFGGVVPHDADAILKAAYGDCKDHVTILQALLAAKGIRSSPVLVNSGEIYWLPRVAAPLAVFDHAITYLPDFKLFLDSTASVAPFGTLPISELGKSALVTDDGSGNAKIVSLPLGDADNMSEEVTLHVSLNSDGDAKGTGEISNKGAFDWLSRALFASLEPGVEPEVASRILAMTGQNGTGNYVHRDPHDLAHPFVYTTEFQLPGYAQFPGPGAIRVPQGLSSFGNIASTFEAFGPEKRDFAIPFPSRHIAETTIITLPDGVTVSALPKPVNIVSRFGSYSSSYEANGHTVTVTRNLTISIQGPLVQPDQYPEVRKMGLTVARDLRSQLLY</sequence>
<dbReference type="InterPro" id="IPR038765">
    <property type="entry name" value="Papain-like_cys_pep_sf"/>
</dbReference>
<feature type="domain" description="DUF3857" evidence="2">
    <location>
        <begin position="69"/>
        <end position="236"/>
    </location>
</feature>
<dbReference type="InterPro" id="IPR002931">
    <property type="entry name" value="Transglutaminase-like"/>
</dbReference>
<dbReference type="EMBL" id="JAQQBZ010000023">
    <property type="protein sequence ID" value="MFM0596661.1"/>
    <property type="molecule type" value="Genomic_DNA"/>
</dbReference>
<dbReference type="Proteomes" id="UP001629367">
    <property type="component" value="Unassembled WGS sequence"/>
</dbReference>
<dbReference type="Gene3D" id="2.60.120.1130">
    <property type="match status" value="1"/>
</dbReference>
<protein>
    <submittedName>
        <fullName evidence="3">DUF3857 domain-containing protein</fullName>
    </submittedName>
</protein>